<feature type="repeat" description="WD" evidence="5">
    <location>
        <begin position="1509"/>
        <end position="1550"/>
    </location>
</feature>
<dbReference type="InterPro" id="IPR005158">
    <property type="entry name" value="BTAD"/>
</dbReference>
<dbReference type="PROSITE" id="PS50082">
    <property type="entry name" value="WD_REPEATS_2"/>
    <property type="match status" value="12"/>
</dbReference>
<feature type="DNA-binding region" description="OmpR/PhoB-type" evidence="6">
    <location>
        <begin position="1"/>
        <end position="92"/>
    </location>
</feature>
<dbReference type="InterPro" id="IPR050505">
    <property type="entry name" value="WDR55/POC1"/>
</dbReference>
<dbReference type="Pfam" id="PF20703">
    <property type="entry name" value="nSTAND1"/>
    <property type="match status" value="1"/>
</dbReference>
<dbReference type="InterPro" id="IPR011990">
    <property type="entry name" value="TPR-like_helical_dom_sf"/>
</dbReference>
<dbReference type="Proteomes" id="UP001149140">
    <property type="component" value="Unassembled WGS sequence"/>
</dbReference>
<feature type="repeat" description="WD" evidence="5">
    <location>
        <begin position="1338"/>
        <end position="1379"/>
    </location>
</feature>
<feature type="repeat" description="WD" evidence="5">
    <location>
        <begin position="1023"/>
        <end position="1056"/>
    </location>
</feature>
<dbReference type="SMART" id="SM01043">
    <property type="entry name" value="BTAD"/>
    <property type="match status" value="1"/>
</dbReference>
<evidence type="ECO:0000313" key="9">
    <source>
        <dbReference type="Proteomes" id="UP001149140"/>
    </source>
</evidence>
<dbReference type="GO" id="GO:0006355">
    <property type="term" value="P:regulation of DNA-templated transcription"/>
    <property type="evidence" value="ECO:0007669"/>
    <property type="project" value="InterPro"/>
</dbReference>
<dbReference type="InterPro" id="IPR027417">
    <property type="entry name" value="P-loop_NTPase"/>
</dbReference>
<reference evidence="8" key="1">
    <citation type="submission" date="2022-10" db="EMBL/GenBank/DDBJ databases">
        <title>The WGS of Solirubrobacter ginsenosidimutans DSM 21036.</title>
        <authorList>
            <person name="Jiang Z."/>
        </authorList>
    </citation>
    <scope>NUCLEOTIDE SEQUENCE</scope>
    <source>
        <strain evidence="8">DSM 21036</strain>
    </source>
</reference>
<dbReference type="GO" id="GO:0005829">
    <property type="term" value="C:cytosol"/>
    <property type="evidence" value="ECO:0007669"/>
    <property type="project" value="UniProtKB-ARBA"/>
</dbReference>
<dbReference type="PROSITE" id="PS51755">
    <property type="entry name" value="OMPR_PHOB"/>
    <property type="match status" value="1"/>
</dbReference>
<feature type="repeat" description="WD" evidence="5">
    <location>
        <begin position="1552"/>
        <end position="1584"/>
    </location>
</feature>
<dbReference type="GO" id="GO:0003677">
    <property type="term" value="F:DNA binding"/>
    <property type="evidence" value="ECO:0007669"/>
    <property type="project" value="UniProtKB-UniRule"/>
</dbReference>
<dbReference type="InterPro" id="IPR015943">
    <property type="entry name" value="WD40/YVTN_repeat-like_dom_sf"/>
</dbReference>
<dbReference type="InterPro" id="IPR036322">
    <property type="entry name" value="WD40_repeat_dom_sf"/>
</dbReference>
<dbReference type="GO" id="GO:0000160">
    <property type="term" value="P:phosphorelay signal transduction system"/>
    <property type="evidence" value="ECO:0007669"/>
    <property type="project" value="InterPro"/>
</dbReference>
<evidence type="ECO:0000256" key="2">
    <source>
        <dbReference type="ARBA" id="ARBA00022574"/>
    </source>
</evidence>
<dbReference type="InterPro" id="IPR019775">
    <property type="entry name" value="WD40_repeat_CS"/>
</dbReference>
<dbReference type="SUPFAM" id="SSF63829">
    <property type="entry name" value="Calcium-dependent phosphotriesterase"/>
    <property type="match status" value="1"/>
</dbReference>
<dbReference type="CDD" id="cd15831">
    <property type="entry name" value="BTAD"/>
    <property type="match status" value="1"/>
</dbReference>
<protein>
    <submittedName>
        <fullName evidence="8">AAA family ATPase</fullName>
    </submittedName>
</protein>
<accession>A0A9X3S3S8</accession>
<gene>
    <name evidence="8" type="ORF">OM076_37645</name>
</gene>
<dbReference type="PANTHER" id="PTHR44019">
    <property type="entry name" value="WD REPEAT-CONTAINING PROTEIN 55"/>
    <property type="match status" value="1"/>
</dbReference>
<proteinExistence type="inferred from homology"/>
<keyword evidence="3" id="KW-0677">Repeat</keyword>
<dbReference type="SMART" id="SM00862">
    <property type="entry name" value="Trans_reg_C"/>
    <property type="match status" value="1"/>
</dbReference>
<evidence type="ECO:0000256" key="4">
    <source>
        <dbReference type="ARBA" id="ARBA00023125"/>
    </source>
</evidence>
<evidence type="ECO:0000256" key="6">
    <source>
        <dbReference type="PROSITE-ProRule" id="PRU01091"/>
    </source>
</evidence>
<dbReference type="PRINTS" id="PR00320">
    <property type="entry name" value="GPROTEINBRPT"/>
</dbReference>
<dbReference type="Gene3D" id="1.10.10.10">
    <property type="entry name" value="Winged helix-like DNA-binding domain superfamily/Winged helix DNA-binding domain"/>
    <property type="match status" value="1"/>
</dbReference>
<dbReference type="SMART" id="SM00320">
    <property type="entry name" value="WD40"/>
    <property type="match status" value="13"/>
</dbReference>
<dbReference type="Pfam" id="PF13191">
    <property type="entry name" value="AAA_16"/>
    <property type="match status" value="1"/>
</dbReference>
<dbReference type="Gene3D" id="1.25.40.10">
    <property type="entry name" value="Tetratricopeptide repeat domain"/>
    <property type="match status" value="1"/>
</dbReference>
<feature type="domain" description="OmpR/PhoB-type" evidence="7">
    <location>
        <begin position="1"/>
        <end position="92"/>
    </location>
</feature>
<dbReference type="SUPFAM" id="SSF46894">
    <property type="entry name" value="C-terminal effector domain of the bipartite response regulators"/>
    <property type="match status" value="1"/>
</dbReference>
<dbReference type="Pfam" id="PF00486">
    <property type="entry name" value="Trans_reg_C"/>
    <property type="match status" value="1"/>
</dbReference>
<sequence>MGLQFRILGPLEARGERGAVALGAGKVRVVLAVLLLRANEPVSAERLAMALWGDEAPAGAVKTVHVYVSRLRKALGDPALIETTPAGYRLRVRPGELDLERFERGVEAGRRALAAGQPERAAALLRDALGLWRGPALAELEFESFARNEIARLEEQRVAAIEARVDADLAAGADAGLVSELRPLLVEHPEREWLAGQLMLALYRSGRQTEALEVFRDARQRLVEAVGVEPGPQLARLHEAVLAHDESLELDAPELPRALDATLAPPLVGRDAELKRLREHWRAARGGTGRVVGVCGVAGIGKTRLAAELATEVHRAGGVVRLVGGPGPPAAAAAGPGPQSSAARPTLMVVDVADGELAFPAAELRRTAVVAPTLVLVCGRDVRAVAEAQPEEVLALAPLDAEVVRAFAVEHAVPPDRLWERSGGVPRRMHELAGQWAQREAARRVSVAAWRTEADRERLRAQEEELTGGVLALQTARDRVAAADEPGAPVLCPFKGLAAFDVDDAPFFFGRERLVAELVASLVGAGLLGVVGPSGSGKSSVVRAGLMPALAGGVLPGSEGWERALMRPGEHPLAELTRATTGIERNRRMVLAVDQFEETFTVCRDEAERRAFIGELAAKRDGAAVVLAIRADYYGRCGVYPELARQLAGHHVLVSAMRRDELRQAVERPAKRAGLEVEPELTEALLSEVEHEPGALPMLSSALLELWQRRDGRQLRLSSYEASGGVRGAVARHAEQAFARLDTAQQVAARGVLLRLTTEGSDGAIERRRIPLAELDEDVAQVVAILIDERLLTVSAGSVELAHEALLRKWPRLRGWLEEDADGRRLHRRLAEAAREWDAAGRDPGDLYRGARLAAAVEWHAHHDPELNRAERAFLHVSHDAERRDHVRRRRLMASALALLATIAGIATIVAVRGVQRARFEQRAAASRALATSAVAHLGDDPPLAGLLGLEAYRREPTSEARNAVLSMLPTLTGYRRVGRPLEHGAAVESIAISPDGRTLVSGADDGRIWLWDVASRRHIGWLAGHARPVNDVAISPDGRLLASASDDDTVRLWDLAARRPRGRPLVQHKTTATTVAFSPDGTTLASGQGGARLSNAYGQHATVRFWDVASGRALGRPLQIGTTSITELQFSPDGALLATSGDGTLSMWDVAARRPLWHVTELGAGGESVSFSPDGRTVAHIDDDPQLLDVRSGRPLRALEGRTGIDSVVAFSPDGRTLASGGQDGTVQLWSVATHRPRGVLVTDSNRDANLEGVGHVAGVLALAFSPRDDLLATADETGAVQLWNTAAAHPLDRQLPGDRSWIRAIAFTPAGTLASADLDGTLRLWDTRRARTLGPPVRHLGEILSLAADPDGDRLAIAGADGLLSLWSLQGRRPLGRLLNGQSGNVYAVAIDPDGSTLASGGDDGTVRLWDPRSGQPTGPPLNPGAGAIRSVAFGKDGQILAAGAQDGTVRLWDLPRRRPLAPLRGATRFVDALAFSPDGRTLASAGGDGSIWLWNVNTSRPLGPPLTGHADVISALSFSPDGNTLASAGADHTVRLWDVSAHHALGQPLNDATGWVNTLAFSPRGDQLASAGDDGTVRLWDPILWSRDRDALQHRICGVIRRNLTHTEWAQYLPGQAYRDTCPHTA</sequence>
<dbReference type="Gene3D" id="2.130.10.10">
    <property type="entry name" value="YVTN repeat-like/Quinoprotein amine dehydrogenase"/>
    <property type="match status" value="5"/>
</dbReference>
<dbReference type="InterPro" id="IPR016032">
    <property type="entry name" value="Sig_transdc_resp-reg_C-effctor"/>
</dbReference>
<evidence type="ECO:0000256" key="5">
    <source>
        <dbReference type="PROSITE-ProRule" id="PRU00221"/>
    </source>
</evidence>
<dbReference type="InterPro" id="IPR041664">
    <property type="entry name" value="AAA_16"/>
</dbReference>
<dbReference type="CDD" id="cd00200">
    <property type="entry name" value="WD40"/>
    <property type="match status" value="2"/>
</dbReference>
<dbReference type="SUPFAM" id="SSF48452">
    <property type="entry name" value="TPR-like"/>
    <property type="match status" value="1"/>
</dbReference>
<feature type="repeat" description="WD" evidence="5">
    <location>
        <begin position="1424"/>
        <end position="1465"/>
    </location>
</feature>
<comment type="caution">
    <text evidence="8">The sequence shown here is derived from an EMBL/GenBank/DDBJ whole genome shotgun (WGS) entry which is preliminary data.</text>
</comment>
<dbReference type="InterPro" id="IPR036388">
    <property type="entry name" value="WH-like_DNA-bd_sf"/>
</dbReference>
<dbReference type="RefSeq" id="WP_270045310.1">
    <property type="nucleotide sequence ID" value="NZ_JAPDOD010000057.1"/>
</dbReference>
<dbReference type="PROSITE" id="PS50294">
    <property type="entry name" value="WD_REPEATS_REGION"/>
    <property type="match status" value="10"/>
</dbReference>
<dbReference type="InterPro" id="IPR001867">
    <property type="entry name" value="OmpR/PhoB-type_DNA-bd"/>
</dbReference>
<dbReference type="InterPro" id="IPR049052">
    <property type="entry name" value="nSTAND1"/>
</dbReference>
<feature type="repeat" description="WD" evidence="5">
    <location>
        <begin position="981"/>
        <end position="1016"/>
    </location>
</feature>
<dbReference type="Pfam" id="PF03704">
    <property type="entry name" value="BTAD"/>
    <property type="match status" value="1"/>
</dbReference>
<dbReference type="SUPFAM" id="SSF50978">
    <property type="entry name" value="WD40 repeat-like"/>
    <property type="match status" value="2"/>
</dbReference>
<feature type="repeat" description="WD" evidence="5">
    <location>
        <begin position="1381"/>
        <end position="1422"/>
    </location>
</feature>
<evidence type="ECO:0000313" key="8">
    <source>
        <dbReference type="EMBL" id="MDA0166050.1"/>
    </source>
</evidence>
<dbReference type="EMBL" id="JAPDOD010000057">
    <property type="protein sequence ID" value="MDA0166050.1"/>
    <property type="molecule type" value="Genomic_DNA"/>
</dbReference>
<feature type="repeat" description="WD" evidence="5">
    <location>
        <begin position="1297"/>
        <end position="1337"/>
    </location>
</feature>
<keyword evidence="4 6" id="KW-0238">DNA-binding</keyword>
<dbReference type="Gene3D" id="3.40.50.300">
    <property type="entry name" value="P-loop containing nucleotide triphosphate hydrolases"/>
    <property type="match status" value="1"/>
</dbReference>
<organism evidence="8 9">
    <name type="scientific">Solirubrobacter ginsenosidimutans</name>
    <dbReference type="NCBI Taxonomy" id="490573"/>
    <lineage>
        <taxon>Bacteria</taxon>
        <taxon>Bacillati</taxon>
        <taxon>Actinomycetota</taxon>
        <taxon>Thermoleophilia</taxon>
        <taxon>Solirubrobacterales</taxon>
        <taxon>Solirubrobacteraceae</taxon>
        <taxon>Solirubrobacter</taxon>
    </lineage>
</organism>
<evidence type="ECO:0000256" key="3">
    <source>
        <dbReference type="ARBA" id="ARBA00022737"/>
    </source>
</evidence>
<feature type="repeat" description="WD" evidence="5">
    <location>
        <begin position="1466"/>
        <end position="1507"/>
    </location>
</feature>
<evidence type="ECO:0000259" key="7">
    <source>
        <dbReference type="PROSITE" id="PS51755"/>
    </source>
</evidence>
<dbReference type="Pfam" id="PF00400">
    <property type="entry name" value="WD40"/>
    <property type="match status" value="13"/>
</dbReference>
<comment type="similarity">
    <text evidence="1">Belongs to the AfsR/DnrI/RedD regulatory family.</text>
</comment>
<dbReference type="SUPFAM" id="SSF52540">
    <property type="entry name" value="P-loop containing nucleoside triphosphate hydrolases"/>
    <property type="match status" value="2"/>
</dbReference>
<name>A0A9X3S3S8_9ACTN</name>
<dbReference type="InterPro" id="IPR001680">
    <property type="entry name" value="WD40_rpt"/>
</dbReference>
<dbReference type="PANTHER" id="PTHR44019:SF8">
    <property type="entry name" value="POC1 CENTRIOLAR PROTEIN HOMOLOG"/>
    <property type="match status" value="1"/>
</dbReference>
<keyword evidence="2 5" id="KW-0853">WD repeat</keyword>
<dbReference type="PROSITE" id="PS00678">
    <property type="entry name" value="WD_REPEATS_1"/>
    <property type="match status" value="7"/>
</dbReference>
<feature type="repeat" description="WD" evidence="5">
    <location>
        <begin position="1200"/>
        <end position="1241"/>
    </location>
</feature>
<feature type="repeat" description="WD" evidence="5">
    <location>
        <begin position="1254"/>
        <end position="1295"/>
    </location>
</feature>
<keyword evidence="9" id="KW-1185">Reference proteome</keyword>
<dbReference type="InterPro" id="IPR020472">
    <property type="entry name" value="WD40_PAC1"/>
</dbReference>
<feature type="repeat" description="WD" evidence="5">
    <location>
        <begin position="1119"/>
        <end position="1151"/>
    </location>
</feature>
<evidence type="ECO:0000256" key="1">
    <source>
        <dbReference type="ARBA" id="ARBA00005820"/>
    </source>
</evidence>